<dbReference type="Pfam" id="PF22099">
    <property type="entry name" value="MRS2-like"/>
    <property type="match status" value="1"/>
</dbReference>
<keyword evidence="5" id="KW-0809">Transit peptide</keyword>
<evidence type="ECO:0000256" key="2">
    <source>
        <dbReference type="ARBA" id="ARBA00022448"/>
    </source>
</evidence>
<dbReference type="PANTHER" id="PTHR13890:SF0">
    <property type="entry name" value="MAGNESIUM TRANSPORTER MRS2 HOMOLOG, MITOCHONDRIAL"/>
    <property type="match status" value="1"/>
</dbReference>
<dbReference type="EMBL" id="JAMWBK010000004">
    <property type="protein sequence ID" value="KAJ8905864.1"/>
    <property type="molecule type" value="Genomic_DNA"/>
</dbReference>
<dbReference type="GO" id="GO:0015095">
    <property type="term" value="F:magnesium ion transmembrane transporter activity"/>
    <property type="evidence" value="ECO:0007669"/>
    <property type="project" value="TreeGrafter"/>
</dbReference>
<accession>A0AAV8UTK0</accession>
<keyword evidence="9" id="KW-0496">Mitochondrion</keyword>
<protein>
    <recommendedName>
        <fullName evidence="9">Magnesium transporter</fullName>
    </recommendedName>
</protein>
<evidence type="ECO:0000313" key="10">
    <source>
        <dbReference type="EMBL" id="KAJ8905864.1"/>
    </source>
</evidence>
<comment type="subcellular location">
    <subcellularLocation>
        <location evidence="1">Membrane</location>
        <topology evidence="1">Multi-pass membrane protein</topology>
    </subcellularLocation>
    <subcellularLocation>
        <location evidence="9">Mitochondrion inner membrane</location>
        <topology evidence="9">Multi-pass membrane protein</topology>
    </subcellularLocation>
</comment>
<evidence type="ECO:0000256" key="8">
    <source>
        <dbReference type="ARBA" id="ARBA00023136"/>
    </source>
</evidence>
<keyword evidence="2 9" id="KW-0813">Transport</keyword>
<reference evidence="10 11" key="1">
    <citation type="journal article" date="2023" name="Nat. Commun.">
        <title>Origin of minicircular mitochondrial genomes in red algae.</title>
        <authorList>
            <person name="Lee Y."/>
            <person name="Cho C.H."/>
            <person name="Lee Y.M."/>
            <person name="Park S.I."/>
            <person name="Yang J.H."/>
            <person name="West J.A."/>
            <person name="Bhattacharya D."/>
            <person name="Yoon H.S."/>
        </authorList>
    </citation>
    <scope>NUCLEOTIDE SEQUENCE [LARGE SCALE GENOMIC DNA]</scope>
    <source>
        <strain evidence="10 11">CCMP1338</strain>
        <tissue evidence="10">Whole cell</tissue>
    </source>
</reference>
<dbReference type="PANTHER" id="PTHR13890">
    <property type="entry name" value="RNA SPLICING PROTEIN MRS2, MITOCHONDRIAL"/>
    <property type="match status" value="1"/>
</dbReference>
<sequence length="374" mass="42294">MGFVLRALRIALRESRYGVSVNLGRQDPRGALMGCRRTSTSTSTGQRRQTPASVPIIALEIKTDGTIRERHLQKSDVAAELHLNYRDLRVVDPSFRSETAMFLARSSAIVVHLEHIRALVQANRILLFDPNHPRVQAFLPQLRDRLEQEKHPLPYELRALEAILINVCGTLNRSLLTLSPSVESVLDTLSSSTTADFGSVQVAQSLDRLLPLENSMNEFGSQVEQIRNAMIEVLENDEDMSEMYLTDKMVTGHRRRADQHEDVEMMFETYLKQVDSILNEIRSIAKEVEVTENVIQIRLDAARNRILRLEVYLNLATMSLAAGALFAGLFGMNLTSGYEEHPYAFYVVCSSLLGSSVMFFKGSMAYLRFKRIFP</sequence>
<keyword evidence="6 9" id="KW-1133">Transmembrane helix</keyword>
<proteinExistence type="inferred from homology"/>
<dbReference type="GO" id="GO:0005743">
    <property type="term" value="C:mitochondrial inner membrane"/>
    <property type="evidence" value="ECO:0007669"/>
    <property type="project" value="UniProtKB-SubCell"/>
</dbReference>
<name>A0AAV8UTK0_9RHOD</name>
<feature type="transmembrane region" description="Helical" evidence="9">
    <location>
        <begin position="343"/>
        <end position="360"/>
    </location>
</feature>
<keyword evidence="8 9" id="KW-0472">Membrane</keyword>
<dbReference type="Gene3D" id="2.40.128.330">
    <property type="match status" value="1"/>
</dbReference>
<evidence type="ECO:0000256" key="4">
    <source>
        <dbReference type="ARBA" id="ARBA00022842"/>
    </source>
</evidence>
<keyword evidence="7 9" id="KW-0406">Ion transport</keyword>
<keyword evidence="3 9" id="KW-0812">Transmembrane</keyword>
<gene>
    <name evidence="10" type="ORF">NDN08_002369</name>
</gene>
<feature type="transmembrane region" description="Helical" evidence="9">
    <location>
        <begin position="311"/>
        <end position="331"/>
    </location>
</feature>
<comment type="caution">
    <text evidence="10">The sequence shown here is derived from an EMBL/GenBank/DDBJ whole genome shotgun (WGS) entry which is preliminary data.</text>
</comment>
<evidence type="ECO:0000256" key="6">
    <source>
        <dbReference type="ARBA" id="ARBA00022989"/>
    </source>
</evidence>
<comment type="similarity">
    <text evidence="9">Belongs to the CorA metal ion transporter (MIT) (TC 1.A.35) family.</text>
</comment>
<evidence type="ECO:0000256" key="1">
    <source>
        <dbReference type="ARBA" id="ARBA00004141"/>
    </source>
</evidence>
<keyword evidence="11" id="KW-1185">Reference proteome</keyword>
<dbReference type="InterPro" id="IPR039204">
    <property type="entry name" value="MRS2-like"/>
</dbReference>
<dbReference type="Proteomes" id="UP001157974">
    <property type="component" value="Unassembled WGS sequence"/>
</dbReference>
<evidence type="ECO:0000313" key="11">
    <source>
        <dbReference type="Proteomes" id="UP001157974"/>
    </source>
</evidence>
<evidence type="ECO:0000256" key="5">
    <source>
        <dbReference type="ARBA" id="ARBA00022946"/>
    </source>
</evidence>
<evidence type="ECO:0000256" key="9">
    <source>
        <dbReference type="RuleBase" id="RU366042"/>
    </source>
</evidence>
<keyword evidence="9" id="KW-0999">Mitochondrion inner membrane</keyword>
<dbReference type="Gene3D" id="1.20.58.340">
    <property type="entry name" value="Magnesium transport protein CorA, transmembrane region"/>
    <property type="match status" value="1"/>
</dbReference>
<organism evidence="10 11">
    <name type="scientific">Rhodosorus marinus</name>
    <dbReference type="NCBI Taxonomy" id="101924"/>
    <lineage>
        <taxon>Eukaryota</taxon>
        <taxon>Rhodophyta</taxon>
        <taxon>Stylonematophyceae</taxon>
        <taxon>Stylonematales</taxon>
        <taxon>Stylonemataceae</taxon>
        <taxon>Rhodosorus</taxon>
    </lineage>
</organism>
<evidence type="ECO:0000256" key="3">
    <source>
        <dbReference type="ARBA" id="ARBA00022692"/>
    </source>
</evidence>
<keyword evidence="4 9" id="KW-0460">Magnesium</keyword>
<evidence type="ECO:0000256" key="7">
    <source>
        <dbReference type="ARBA" id="ARBA00023065"/>
    </source>
</evidence>
<dbReference type="AlphaFoldDB" id="A0AAV8UTK0"/>
<dbReference type="CDD" id="cd12823">
    <property type="entry name" value="Mrs2_Mfm1p-like"/>
    <property type="match status" value="1"/>
</dbReference>